<sequence length="124" mass="13878">MVQFFEKISYNFKVVLVALLLILLGQLSLLLFSLAPVIYLFSLLYGMGYGALFKVFYVGIGRFESLAERNMGFSIIGLISYLGVGIAPVFLIPFSGAGWTKLFCGNLFYSCIGMILFVFLWKKV</sequence>
<name>A0A0R1TUY0_9LACO</name>
<feature type="transmembrane region" description="Helical" evidence="6">
    <location>
        <begin position="38"/>
        <end position="60"/>
    </location>
</feature>
<feature type="domain" description="Major facilitator superfamily (MFS) profile" evidence="7">
    <location>
        <begin position="1"/>
        <end position="124"/>
    </location>
</feature>
<evidence type="ECO:0000256" key="3">
    <source>
        <dbReference type="ARBA" id="ARBA00022692"/>
    </source>
</evidence>
<feature type="transmembrane region" description="Helical" evidence="6">
    <location>
        <begin position="98"/>
        <end position="121"/>
    </location>
</feature>
<keyword evidence="4 6" id="KW-1133">Transmembrane helix</keyword>
<evidence type="ECO:0000256" key="4">
    <source>
        <dbReference type="ARBA" id="ARBA00022989"/>
    </source>
</evidence>
<organism evidence="8 9">
    <name type="scientific">Ligilactobacillus apodemi DSM 16634 = JCM 16172</name>
    <dbReference type="NCBI Taxonomy" id="1423724"/>
    <lineage>
        <taxon>Bacteria</taxon>
        <taxon>Bacillati</taxon>
        <taxon>Bacillota</taxon>
        <taxon>Bacilli</taxon>
        <taxon>Lactobacillales</taxon>
        <taxon>Lactobacillaceae</taxon>
        <taxon>Ligilactobacillus</taxon>
    </lineage>
</organism>
<comment type="subcellular location">
    <subcellularLocation>
        <location evidence="1">Cell membrane</location>
        <topology evidence="1">Multi-pass membrane protein</topology>
    </subcellularLocation>
</comment>
<gene>
    <name evidence="8" type="ORF">FC32_GL000181</name>
</gene>
<accession>A0A0R1TUY0</accession>
<evidence type="ECO:0000313" key="8">
    <source>
        <dbReference type="EMBL" id="KRL85136.1"/>
    </source>
</evidence>
<dbReference type="GO" id="GO:0022857">
    <property type="term" value="F:transmembrane transporter activity"/>
    <property type="evidence" value="ECO:0007669"/>
    <property type="project" value="InterPro"/>
</dbReference>
<dbReference type="PATRIC" id="fig|1423724.4.peg.189"/>
<dbReference type="EMBL" id="AZFT01000043">
    <property type="protein sequence ID" value="KRL85136.1"/>
    <property type="molecule type" value="Genomic_DNA"/>
</dbReference>
<keyword evidence="9" id="KW-1185">Reference proteome</keyword>
<dbReference type="Proteomes" id="UP000051324">
    <property type="component" value="Unassembled WGS sequence"/>
</dbReference>
<keyword evidence="2" id="KW-0813">Transport</keyword>
<dbReference type="InterPro" id="IPR020846">
    <property type="entry name" value="MFS_dom"/>
</dbReference>
<dbReference type="GO" id="GO:0005886">
    <property type="term" value="C:plasma membrane"/>
    <property type="evidence" value="ECO:0007669"/>
    <property type="project" value="UniProtKB-SubCell"/>
</dbReference>
<evidence type="ECO:0000259" key="7">
    <source>
        <dbReference type="PROSITE" id="PS50850"/>
    </source>
</evidence>
<keyword evidence="3 6" id="KW-0812">Transmembrane</keyword>
<feature type="transmembrane region" description="Helical" evidence="6">
    <location>
        <begin position="12"/>
        <end position="32"/>
    </location>
</feature>
<feature type="transmembrane region" description="Helical" evidence="6">
    <location>
        <begin position="72"/>
        <end position="92"/>
    </location>
</feature>
<reference evidence="8 9" key="1">
    <citation type="journal article" date="2015" name="Genome Announc.">
        <title>Expanding the biotechnology potential of lactobacilli through comparative genomics of 213 strains and associated genera.</title>
        <authorList>
            <person name="Sun Z."/>
            <person name="Harris H.M."/>
            <person name="McCann A."/>
            <person name="Guo C."/>
            <person name="Argimon S."/>
            <person name="Zhang W."/>
            <person name="Yang X."/>
            <person name="Jeffery I.B."/>
            <person name="Cooney J.C."/>
            <person name="Kagawa T.F."/>
            <person name="Liu W."/>
            <person name="Song Y."/>
            <person name="Salvetti E."/>
            <person name="Wrobel A."/>
            <person name="Rasinkangas P."/>
            <person name="Parkhill J."/>
            <person name="Rea M.C."/>
            <person name="O'Sullivan O."/>
            <person name="Ritari J."/>
            <person name="Douillard F.P."/>
            <person name="Paul Ross R."/>
            <person name="Yang R."/>
            <person name="Briner A.E."/>
            <person name="Felis G.E."/>
            <person name="de Vos W.M."/>
            <person name="Barrangou R."/>
            <person name="Klaenhammer T.R."/>
            <person name="Caufield P.W."/>
            <person name="Cui Y."/>
            <person name="Zhang H."/>
            <person name="O'Toole P.W."/>
        </authorList>
    </citation>
    <scope>NUCLEOTIDE SEQUENCE [LARGE SCALE GENOMIC DNA]</scope>
    <source>
        <strain evidence="8 9">DSM 16634</strain>
    </source>
</reference>
<dbReference type="InterPro" id="IPR036259">
    <property type="entry name" value="MFS_trans_sf"/>
</dbReference>
<keyword evidence="5 6" id="KW-0472">Membrane</keyword>
<evidence type="ECO:0000256" key="1">
    <source>
        <dbReference type="ARBA" id="ARBA00004651"/>
    </source>
</evidence>
<protein>
    <recommendedName>
        <fullName evidence="7">Major facilitator superfamily (MFS) profile domain-containing protein</fullName>
    </recommendedName>
</protein>
<dbReference type="AlphaFoldDB" id="A0A0R1TUY0"/>
<dbReference type="PROSITE" id="PS50850">
    <property type="entry name" value="MFS"/>
    <property type="match status" value="1"/>
</dbReference>
<evidence type="ECO:0000256" key="2">
    <source>
        <dbReference type="ARBA" id="ARBA00022448"/>
    </source>
</evidence>
<comment type="caution">
    <text evidence="8">The sequence shown here is derived from an EMBL/GenBank/DDBJ whole genome shotgun (WGS) entry which is preliminary data.</text>
</comment>
<dbReference type="SUPFAM" id="SSF103473">
    <property type="entry name" value="MFS general substrate transporter"/>
    <property type="match status" value="1"/>
</dbReference>
<evidence type="ECO:0000256" key="6">
    <source>
        <dbReference type="SAM" id="Phobius"/>
    </source>
</evidence>
<dbReference type="RefSeq" id="WP_056957267.1">
    <property type="nucleotide sequence ID" value="NZ_AZFT01000043.1"/>
</dbReference>
<evidence type="ECO:0000256" key="5">
    <source>
        <dbReference type="ARBA" id="ARBA00023136"/>
    </source>
</evidence>
<evidence type="ECO:0000313" key="9">
    <source>
        <dbReference type="Proteomes" id="UP000051324"/>
    </source>
</evidence>
<proteinExistence type="predicted"/>
<dbReference type="STRING" id="1423724.FC32_GL000181"/>